<protein>
    <recommendedName>
        <fullName evidence="14">Multidrug resistance-associated protein lethal(2)03659</fullName>
    </recommendedName>
</protein>
<keyword evidence="6 9" id="KW-1133">Transmembrane helix</keyword>
<feature type="transmembrane region" description="Helical" evidence="9">
    <location>
        <begin position="833"/>
        <end position="856"/>
    </location>
</feature>
<dbReference type="GO" id="GO:0016887">
    <property type="term" value="F:ATP hydrolysis activity"/>
    <property type="evidence" value="ECO:0007669"/>
    <property type="project" value="InterPro"/>
</dbReference>
<keyword evidence="4" id="KW-0547">Nucleotide-binding</keyword>
<dbReference type="EMBL" id="OV121133">
    <property type="protein sequence ID" value="CAH0551541.1"/>
    <property type="molecule type" value="Genomic_DNA"/>
</dbReference>
<dbReference type="FunFam" id="3.40.50.300:FF:000163">
    <property type="entry name" value="Multidrug resistance-associated protein member 4"/>
    <property type="match status" value="1"/>
</dbReference>
<dbReference type="FunFam" id="3.40.50.300:FF:000482">
    <property type="entry name" value="Multidrug resistance-associated protein member 4"/>
    <property type="match status" value="1"/>
</dbReference>
<feature type="transmembrane region" description="Helical" evidence="9">
    <location>
        <begin position="205"/>
        <end position="225"/>
    </location>
</feature>
<feature type="domain" description="ABC transporter" evidence="10">
    <location>
        <begin position="427"/>
        <end position="650"/>
    </location>
</feature>
<comment type="subcellular location">
    <subcellularLocation>
        <location evidence="1">Membrane</location>
        <topology evidence="1">Multi-pass membrane protein</topology>
    </subcellularLocation>
</comment>
<evidence type="ECO:0000313" key="13">
    <source>
        <dbReference type="Proteomes" id="UP001154078"/>
    </source>
</evidence>
<feature type="transmembrane region" description="Helical" evidence="9">
    <location>
        <begin position="231"/>
        <end position="250"/>
    </location>
</feature>
<evidence type="ECO:0000259" key="10">
    <source>
        <dbReference type="PROSITE" id="PS50893"/>
    </source>
</evidence>
<dbReference type="PROSITE" id="PS50929">
    <property type="entry name" value="ABC_TM1F"/>
    <property type="match status" value="2"/>
</dbReference>
<feature type="transmembrane region" description="Helical" evidence="9">
    <location>
        <begin position="946"/>
        <end position="966"/>
    </location>
</feature>
<dbReference type="GO" id="GO:0005524">
    <property type="term" value="F:ATP binding"/>
    <property type="evidence" value="ECO:0007669"/>
    <property type="project" value="UniProtKB-KW"/>
</dbReference>
<dbReference type="InterPro" id="IPR003593">
    <property type="entry name" value="AAA+_ATPase"/>
</dbReference>
<feature type="transmembrane region" description="Helical" evidence="9">
    <location>
        <begin position="348"/>
        <end position="367"/>
    </location>
</feature>
<dbReference type="Gene3D" id="3.40.50.300">
    <property type="entry name" value="P-loop containing nucleotide triphosphate hydrolases"/>
    <property type="match status" value="2"/>
</dbReference>
<dbReference type="FunFam" id="1.20.1560.10:FF:000014">
    <property type="entry name" value="Multidrug resistance-associated protein member 4"/>
    <property type="match status" value="1"/>
</dbReference>
<dbReference type="SUPFAM" id="SSF52540">
    <property type="entry name" value="P-loop containing nucleoside triphosphate hydrolases"/>
    <property type="match status" value="2"/>
</dbReference>
<evidence type="ECO:0000313" key="12">
    <source>
        <dbReference type="EMBL" id="CAH0551541.1"/>
    </source>
</evidence>
<evidence type="ECO:0000256" key="7">
    <source>
        <dbReference type="ARBA" id="ARBA00023136"/>
    </source>
</evidence>
<evidence type="ECO:0000256" key="2">
    <source>
        <dbReference type="ARBA" id="ARBA00022448"/>
    </source>
</evidence>
<evidence type="ECO:0000256" key="4">
    <source>
        <dbReference type="ARBA" id="ARBA00022741"/>
    </source>
</evidence>
<evidence type="ECO:0000256" key="1">
    <source>
        <dbReference type="ARBA" id="ARBA00004141"/>
    </source>
</evidence>
<dbReference type="CDD" id="cd03244">
    <property type="entry name" value="ABCC_MRP_domain2"/>
    <property type="match status" value="1"/>
</dbReference>
<proteinExistence type="predicted"/>
<evidence type="ECO:0000259" key="11">
    <source>
        <dbReference type="PROSITE" id="PS50929"/>
    </source>
</evidence>
<feature type="transmembrane region" description="Helical" evidence="9">
    <location>
        <begin position="862"/>
        <end position="880"/>
    </location>
</feature>
<gene>
    <name evidence="12" type="ORF">MELIAE_LOCUS4125</name>
</gene>
<evidence type="ECO:0000256" key="5">
    <source>
        <dbReference type="ARBA" id="ARBA00022840"/>
    </source>
</evidence>
<feature type="transmembrane region" description="Helical" evidence="9">
    <location>
        <begin position="763"/>
        <end position="786"/>
    </location>
</feature>
<dbReference type="Pfam" id="PF00664">
    <property type="entry name" value="ABC_membrane"/>
    <property type="match status" value="2"/>
</dbReference>
<feature type="transmembrane region" description="Helical" evidence="9">
    <location>
        <begin position="310"/>
        <end position="336"/>
    </location>
</feature>
<keyword evidence="3 9" id="KW-0812">Transmembrane</keyword>
<evidence type="ECO:0000256" key="8">
    <source>
        <dbReference type="SAM" id="MobiDB-lite"/>
    </source>
</evidence>
<evidence type="ECO:0008006" key="14">
    <source>
        <dbReference type="Google" id="ProtNLM"/>
    </source>
</evidence>
<dbReference type="InterPro" id="IPR027417">
    <property type="entry name" value="P-loop_NTPase"/>
</dbReference>
<dbReference type="InterPro" id="IPR044726">
    <property type="entry name" value="ABCC_6TM_D2"/>
</dbReference>
<dbReference type="GO" id="GO:0016020">
    <property type="term" value="C:membrane"/>
    <property type="evidence" value="ECO:0007669"/>
    <property type="project" value="UniProtKB-SubCell"/>
</dbReference>
<feature type="domain" description="ABC transporter" evidence="10">
    <location>
        <begin position="1039"/>
        <end position="1272"/>
    </location>
</feature>
<evidence type="ECO:0000256" key="3">
    <source>
        <dbReference type="ARBA" id="ARBA00022692"/>
    </source>
</evidence>
<dbReference type="InterPro" id="IPR011527">
    <property type="entry name" value="ABC1_TM_dom"/>
</dbReference>
<feature type="transmembrane region" description="Helical" evidence="9">
    <location>
        <begin position="88"/>
        <end position="111"/>
    </location>
</feature>
<dbReference type="OrthoDB" id="6500128at2759"/>
<dbReference type="GO" id="GO:0140359">
    <property type="term" value="F:ABC-type transporter activity"/>
    <property type="evidence" value="ECO:0007669"/>
    <property type="project" value="InterPro"/>
</dbReference>
<name>A0A9P0AZ39_BRAAE</name>
<organism evidence="12 13">
    <name type="scientific">Brassicogethes aeneus</name>
    <name type="common">Rape pollen beetle</name>
    <name type="synonym">Meligethes aeneus</name>
    <dbReference type="NCBI Taxonomy" id="1431903"/>
    <lineage>
        <taxon>Eukaryota</taxon>
        <taxon>Metazoa</taxon>
        <taxon>Ecdysozoa</taxon>
        <taxon>Arthropoda</taxon>
        <taxon>Hexapoda</taxon>
        <taxon>Insecta</taxon>
        <taxon>Pterygota</taxon>
        <taxon>Neoptera</taxon>
        <taxon>Endopterygota</taxon>
        <taxon>Coleoptera</taxon>
        <taxon>Polyphaga</taxon>
        <taxon>Cucujiformia</taxon>
        <taxon>Nitidulidae</taxon>
        <taxon>Meligethinae</taxon>
        <taxon>Brassicogethes</taxon>
    </lineage>
</organism>
<dbReference type="CDD" id="cd18580">
    <property type="entry name" value="ABC_6TM_ABCC_D2"/>
    <property type="match status" value="1"/>
</dbReference>
<dbReference type="FunFam" id="1.20.1560.10:FF:000026">
    <property type="entry name" value="Multidrug resistance-associated protein lethal(2)03659"/>
    <property type="match status" value="1"/>
</dbReference>
<dbReference type="InterPro" id="IPR017871">
    <property type="entry name" value="ABC_transporter-like_CS"/>
</dbReference>
<dbReference type="InterPro" id="IPR050173">
    <property type="entry name" value="ABC_transporter_C-like"/>
</dbReference>
<feature type="domain" description="ABC transmembrane type-1" evidence="11">
    <location>
        <begin position="710"/>
        <end position="1003"/>
    </location>
</feature>
<dbReference type="PANTHER" id="PTHR24223">
    <property type="entry name" value="ATP-BINDING CASSETTE SUB-FAMILY C"/>
    <property type="match status" value="1"/>
</dbReference>
<dbReference type="SUPFAM" id="SSF90123">
    <property type="entry name" value="ABC transporter transmembrane region"/>
    <property type="match status" value="2"/>
</dbReference>
<feature type="transmembrane region" description="Helical" evidence="9">
    <location>
        <begin position="709"/>
        <end position="725"/>
    </location>
</feature>
<evidence type="ECO:0000256" key="6">
    <source>
        <dbReference type="ARBA" id="ARBA00022989"/>
    </source>
</evidence>
<dbReference type="Proteomes" id="UP001154078">
    <property type="component" value="Chromosome 2"/>
</dbReference>
<dbReference type="PANTHER" id="PTHR24223:SF448">
    <property type="entry name" value="FI20146P1-RELATED"/>
    <property type="match status" value="1"/>
</dbReference>
<sequence>MDRTIKKEKKLNPAQTANPVSSIMFLYMFPIFTKSYKKQLSENDLFAPLEEHKSNLLGDKLENYWKEEYRSKRKYPLHRALIKQFGPLYVFLGLIKFADELLLVIVLPYLIEKLVSFFESNQHTISKSNAYFYAGMYVVATVVSTCISHPCMMGLQHLSMKIRVACSSLIYRKSLRLSKTALGKTTVGHMVNLLSNDVSKFDQGFVISHFLWIGPIEAAIGTYLLYQEIGIAALFGTGFLISFVPIQAYLAKRCSVLRLRTALKTDERCRLMNEIISGIQVIKMYCWEKSFAKLIALARRNEMKAIREHSYIIGLMYSFEIFVSRTGVFICVIGYILMGGEMEAQKVFAVTAIYNLLKPVVTILFSLSISSFAEVHVTVNRVNEILTFEEVKDTIKEHTINEKMEIKNGKGGDTLGVYNRGYPDLRVALHNVNAKWLDDSPDDTLSNISVSASANQLLAVIGPVGSGKSSLLNVVLKELPIKEGKMEILGKISFSSQEPWLFSASVRDNILFGNEYDEDRYERVIDVCALRADLAMFPFGDKTLVGEKGKALSGGQKARINLARCVYKRADIYLLDDPLSAVDAHVGKHLYDKCIKQFLSNKIRILVTHQLQYLKSADKIIILDDGQIQGEGKYAELQNSGMDFGKLLEKFSNEDHDEERKKIKSRQNSERSELSDDEDDPVIAKEHMGTGGINAQTYWQYLKAGGSKFLIILLFLSFILCQVIANGGEYYLTYWVNYDQDFKNKENQNLTKPNETFPEKEIIYYYSGITLATIIIAILKSIYYMLFFAQASVNLHDFIFNKIIKATMRFYNENPSGRILNRFSKDLGIIDEYLPSVLIDVLEISLQLIGVVVLSAMVEPLLLLPSAIFFLIIYFVRTIYIKTSRCVKRLEAIKKSPMLTHVTASINGLTTIRAFNMEKMLINEFDEFQDEHSSAWFLFLASGRCFGFWLDILCVAFAAVGLFSLIGFNDRIYAGDIGLIITQFMGLMASLQWGMRQWSELENQMTSVERVLEYTKLESEPERNKSNNLPIDWPEKGAIEFKDIKLKYNENENYVLKGLSFSVKPMEKVGIVGRTGAGKSSTISALFQLYPLQGSIFIDHVDATNLPLDEVRSKISIIPQEPVLFSGSMRKNLDPFEEYSDETLWNALEQVEMKETIAELPSGLSSTVMEGGSNFSIGERQLVCLARALIRNNKILVLDEATANVDPHTDALIQNTIRNKFANCSVLTIAHRLNTVMDSHKILVMDAGRVVEFDHPHVLLKNEHGVLTNMVDATGSSTSKLLKEIAENNYINKEKSE</sequence>
<dbReference type="SMART" id="SM00382">
    <property type="entry name" value="AAA"/>
    <property type="match status" value="2"/>
</dbReference>
<feature type="region of interest" description="Disordered" evidence="8">
    <location>
        <begin position="655"/>
        <end position="682"/>
    </location>
</feature>
<dbReference type="InterPro" id="IPR003439">
    <property type="entry name" value="ABC_transporter-like_ATP-bd"/>
</dbReference>
<keyword evidence="7 9" id="KW-0472">Membrane</keyword>
<accession>A0A9P0AZ39</accession>
<dbReference type="InterPro" id="IPR036640">
    <property type="entry name" value="ABC1_TM_sf"/>
</dbReference>
<dbReference type="Pfam" id="PF00005">
    <property type="entry name" value="ABC_tran"/>
    <property type="match status" value="2"/>
</dbReference>
<dbReference type="PROSITE" id="PS00211">
    <property type="entry name" value="ABC_TRANSPORTER_1"/>
    <property type="match status" value="1"/>
</dbReference>
<feature type="domain" description="ABC transmembrane type-1" evidence="11">
    <location>
        <begin position="102"/>
        <end position="357"/>
    </location>
</feature>
<keyword evidence="2" id="KW-0813">Transport</keyword>
<keyword evidence="13" id="KW-1185">Reference proteome</keyword>
<feature type="transmembrane region" description="Helical" evidence="9">
    <location>
        <begin position="131"/>
        <end position="153"/>
    </location>
</feature>
<dbReference type="CDD" id="cd03250">
    <property type="entry name" value="ABCC_MRP_domain1"/>
    <property type="match status" value="1"/>
</dbReference>
<keyword evidence="5" id="KW-0067">ATP-binding</keyword>
<feature type="compositionally biased region" description="Basic and acidic residues" evidence="8">
    <location>
        <begin position="655"/>
        <end position="674"/>
    </location>
</feature>
<dbReference type="Gene3D" id="1.20.1560.10">
    <property type="entry name" value="ABC transporter type 1, transmembrane domain"/>
    <property type="match status" value="2"/>
</dbReference>
<reference evidence="12" key="1">
    <citation type="submission" date="2021-12" db="EMBL/GenBank/DDBJ databases">
        <authorList>
            <person name="King R."/>
        </authorList>
    </citation>
    <scope>NUCLEOTIDE SEQUENCE</scope>
</reference>
<evidence type="ECO:0000256" key="9">
    <source>
        <dbReference type="SAM" id="Phobius"/>
    </source>
</evidence>
<dbReference type="PROSITE" id="PS50893">
    <property type="entry name" value="ABC_TRANSPORTER_2"/>
    <property type="match status" value="2"/>
</dbReference>